<name>A0A8H7TAP4_9HELO</name>
<dbReference type="AlphaFoldDB" id="A0A8H7TAP4"/>
<dbReference type="EMBL" id="JAFJYH010000214">
    <property type="protein sequence ID" value="KAG4415652.1"/>
    <property type="molecule type" value="Genomic_DNA"/>
</dbReference>
<dbReference type="OrthoDB" id="2310150at2759"/>
<sequence length="136" mass="15046">MTFHAYSPLAGGFLVRSRQQLMGADLTGHFDQTIMAGKLYLGMYGKPSLLVALEQWEEIAKEAGVTKAALAYRWAAYHSALGSEDALVFGASSLKQMEETLIACEEGPLPTDIVKKVDEIWELVKDEAPIDNFHRE</sequence>
<dbReference type="InterPro" id="IPR023210">
    <property type="entry name" value="NADP_OxRdtase_dom"/>
</dbReference>
<dbReference type="Pfam" id="PF00248">
    <property type="entry name" value="Aldo_ket_red"/>
    <property type="match status" value="1"/>
</dbReference>
<evidence type="ECO:0000313" key="3">
    <source>
        <dbReference type="EMBL" id="KAG4415652.1"/>
    </source>
</evidence>
<dbReference type="SUPFAM" id="SSF51430">
    <property type="entry name" value="NAD(P)-linked oxidoreductase"/>
    <property type="match status" value="1"/>
</dbReference>
<reference evidence="3" key="1">
    <citation type="submission" date="2021-02" db="EMBL/GenBank/DDBJ databases">
        <title>Genome sequence Cadophora malorum strain M34.</title>
        <authorList>
            <person name="Stefanovic E."/>
            <person name="Vu D."/>
            <person name="Scully C."/>
            <person name="Dijksterhuis J."/>
            <person name="Roader J."/>
            <person name="Houbraken J."/>
        </authorList>
    </citation>
    <scope>NUCLEOTIDE SEQUENCE</scope>
    <source>
        <strain evidence="3">M34</strain>
    </source>
</reference>
<comment type="caution">
    <text evidence="3">The sequence shown here is derived from an EMBL/GenBank/DDBJ whole genome shotgun (WGS) entry which is preliminary data.</text>
</comment>
<keyword evidence="4" id="KW-1185">Reference proteome</keyword>
<proteinExistence type="predicted"/>
<evidence type="ECO:0000313" key="4">
    <source>
        <dbReference type="Proteomes" id="UP000664132"/>
    </source>
</evidence>
<keyword evidence="1" id="KW-0560">Oxidoreductase</keyword>
<feature type="domain" description="NADP-dependent oxidoreductase" evidence="2">
    <location>
        <begin position="3"/>
        <end position="122"/>
    </location>
</feature>
<accession>A0A8H7TAP4</accession>
<gene>
    <name evidence="3" type="ORF">IFR04_011211</name>
</gene>
<organism evidence="3 4">
    <name type="scientific">Cadophora malorum</name>
    <dbReference type="NCBI Taxonomy" id="108018"/>
    <lineage>
        <taxon>Eukaryota</taxon>
        <taxon>Fungi</taxon>
        <taxon>Dikarya</taxon>
        <taxon>Ascomycota</taxon>
        <taxon>Pezizomycotina</taxon>
        <taxon>Leotiomycetes</taxon>
        <taxon>Helotiales</taxon>
        <taxon>Ploettnerulaceae</taxon>
        <taxon>Cadophora</taxon>
    </lineage>
</organism>
<dbReference type="InterPro" id="IPR036812">
    <property type="entry name" value="NAD(P)_OxRdtase_dom_sf"/>
</dbReference>
<dbReference type="Proteomes" id="UP000664132">
    <property type="component" value="Unassembled WGS sequence"/>
</dbReference>
<evidence type="ECO:0000256" key="1">
    <source>
        <dbReference type="ARBA" id="ARBA00023002"/>
    </source>
</evidence>
<dbReference type="GO" id="GO:0016491">
    <property type="term" value="F:oxidoreductase activity"/>
    <property type="evidence" value="ECO:0007669"/>
    <property type="project" value="UniProtKB-KW"/>
</dbReference>
<protein>
    <recommendedName>
        <fullName evidence="2">NADP-dependent oxidoreductase domain-containing protein</fullName>
    </recommendedName>
</protein>
<evidence type="ECO:0000259" key="2">
    <source>
        <dbReference type="Pfam" id="PF00248"/>
    </source>
</evidence>
<dbReference type="Gene3D" id="3.20.20.100">
    <property type="entry name" value="NADP-dependent oxidoreductase domain"/>
    <property type="match status" value="1"/>
</dbReference>